<dbReference type="KEGG" id="gms:SOIL9_75640"/>
<evidence type="ECO:0000256" key="1">
    <source>
        <dbReference type="RuleBase" id="RU004003"/>
    </source>
</evidence>
<comment type="similarity">
    <text evidence="1">Belongs to the bacterial secretin family.</text>
</comment>
<reference evidence="4 5" key="1">
    <citation type="submission" date="2019-05" db="EMBL/GenBank/DDBJ databases">
        <authorList>
            <consortium name="Science for Life Laboratories"/>
        </authorList>
    </citation>
    <scope>NUCLEOTIDE SEQUENCE [LARGE SCALE GENOMIC DNA]</scope>
    <source>
        <strain evidence="4">Soil9</strain>
    </source>
</reference>
<feature type="chain" id="PRO_5027015705" description="Type II/III secretion system secretin-like domain-containing protein" evidence="2">
    <location>
        <begin position="21"/>
        <end position="278"/>
    </location>
</feature>
<dbReference type="InterPro" id="IPR004846">
    <property type="entry name" value="T2SS/T3SS_dom"/>
</dbReference>
<dbReference type="PANTHER" id="PTHR30604:SF1">
    <property type="entry name" value="DNA UTILIZATION PROTEIN HOFQ"/>
    <property type="match status" value="1"/>
</dbReference>
<evidence type="ECO:0000313" key="5">
    <source>
        <dbReference type="Proteomes" id="UP000464178"/>
    </source>
</evidence>
<organism evidence="4 5">
    <name type="scientific">Gemmata massiliana</name>
    <dbReference type="NCBI Taxonomy" id="1210884"/>
    <lineage>
        <taxon>Bacteria</taxon>
        <taxon>Pseudomonadati</taxon>
        <taxon>Planctomycetota</taxon>
        <taxon>Planctomycetia</taxon>
        <taxon>Gemmatales</taxon>
        <taxon>Gemmataceae</taxon>
        <taxon>Gemmata</taxon>
    </lineage>
</organism>
<sequence>MNLRLLCALFVAGTSLAPVAAAEPTSTRTATAPLVAFEVRVVRVYAEPGAVLKAVKPEEGGVAFLSDEQLKALFADAQSDPRANILCTPKVVTSSGEPATVRVGSNREFVTGLEARQVKGSAVLVPKKTVVELGDVLTVCGRVSADRRSVSVSTGYTNTSLASDLVPLVPVTIQIPAVNGGPAIPFTQFLQAPQARTIAIEKKELSLPSNGHVVITGPVTTVEERTEYGPPVLSNIPYLGRLFKSVAYFKREVRTLLVVSARVIEELPVAPAPRSVER</sequence>
<evidence type="ECO:0000259" key="3">
    <source>
        <dbReference type="Pfam" id="PF00263"/>
    </source>
</evidence>
<dbReference type="PANTHER" id="PTHR30604">
    <property type="entry name" value="PROTEIN TRANSPORT PROTEIN HOFQ"/>
    <property type="match status" value="1"/>
</dbReference>
<dbReference type="Pfam" id="PF00263">
    <property type="entry name" value="Secretin"/>
    <property type="match status" value="1"/>
</dbReference>
<dbReference type="GO" id="GO:0009306">
    <property type="term" value="P:protein secretion"/>
    <property type="evidence" value="ECO:0007669"/>
    <property type="project" value="InterPro"/>
</dbReference>
<evidence type="ECO:0000256" key="2">
    <source>
        <dbReference type="SAM" id="SignalP"/>
    </source>
</evidence>
<proteinExistence type="inferred from homology"/>
<dbReference type="AlphaFoldDB" id="A0A6P2DJJ8"/>
<keyword evidence="2" id="KW-0732">Signal</keyword>
<dbReference type="EMBL" id="LR593886">
    <property type="protein sequence ID" value="VTS02294.1"/>
    <property type="molecule type" value="Genomic_DNA"/>
</dbReference>
<keyword evidence="5" id="KW-1185">Reference proteome</keyword>
<dbReference type="Proteomes" id="UP000464178">
    <property type="component" value="Chromosome"/>
</dbReference>
<protein>
    <recommendedName>
        <fullName evidence="3">Type II/III secretion system secretin-like domain-containing protein</fullName>
    </recommendedName>
</protein>
<feature type="domain" description="Type II/III secretion system secretin-like" evidence="3">
    <location>
        <begin position="78"/>
        <end position="265"/>
    </location>
</feature>
<evidence type="ECO:0000313" key="4">
    <source>
        <dbReference type="EMBL" id="VTS02294.1"/>
    </source>
</evidence>
<name>A0A6P2DJJ8_9BACT</name>
<dbReference type="RefSeq" id="WP_162672701.1">
    <property type="nucleotide sequence ID" value="NZ_LR593886.1"/>
</dbReference>
<gene>
    <name evidence="4" type="ORF">SOIL9_75640</name>
</gene>
<feature type="signal peptide" evidence="2">
    <location>
        <begin position="1"/>
        <end position="20"/>
    </location>
</feature>
<accession>A0A6P2DJJ8</accession>
<dbReference type="InterPro" id="IPR051808">
    <property type="entry name" value="Type_IV_pilus_biogenesis"/>
</dbReference>